<dbReference type="GO" id="GO:0006269">
    <property type="term" value="P:DNA replication, synthesis of primer"/>
    <property type="evidence" value="ECO:0007669"/>
    <property type="project" value="UniProtKB-KW"/>
</dbReference>
<dbReference type="GO" id="GO:0046872">
    <property type="term" value="F:metal ion binding"/>
    <property type="evidence" value="ECO:0007669"/>
    <property type="project" value="UniProtKB-KW"/>
</dbReference>
<dbReference type="Gene3D" id="1.20.930.80">
    <property type="match status" value="1"/>
</dbReference>
<evidence type="ECO:0000256" key="1">
    <source>
        <dbReference type="ARBA" id="ARBA00001966"/>
    </source>
</evidence>
<dbReference type="EMBL" id="HBUF01087024">
    <property type="protein sequence ID" value="CAG6634604.1"/>
    <property type="molecule type" value="Transcribed_RNA"/>
</dbReference>
<dbReference type="PANTHER" id="PTHR10537:SF4">
    <property type="entry name" value="DNA PRIMASE LARGE SUBUNIT"/>
    <property type="match status" value="1"/>
</dbReference>
<evidence type="ECO:0000256" key="3">
    <source>
        <dbReference type="ARBA" id="ARBA00022515"/>
    </source>
</evidence>
<protein>
    <submittedName>
        <fullName evidence="9">DNA primase large subunit</fullName>
    </submittedName>
</protein>
<dbReference type="InterPro" id="IPR007238">
    <property type="entry name" value="DNA_primase_lsu_euk/arc"/>
</dbReference>
<organism evidence="9">
    <name type="scientific">Cacopsylla melanoneura</name>
    <dbReference type="NCBI Taxonomy" id="428564"/>
    <lineage>
        <taxon>Eukaryota</taxon>
        <taxon>Metazoa</taxon>
        <taxon>Ecdysozoa</taxon>
        <taxon>Arthropoda</taxon>
        <taxon>Hexapoda</taxon>
        <taxon>Insecta</taxon>
        <taxon>Pterygota</taxon>
        <taxon>Neoptera</taxon>
        <taxon>Paraneoptera</taxon>
        <taxon>Hemiptera</taxon>
        <taxon>Sternorrhyncha</taxon>
        <taxon>Psylloidea</taxon>
        <taxon>Psyllidae</taxon>
        <taxon>Psyllinae</taxon>
        <taxon>Cacopsylla</taxon>
    </lineage>
</organism>
<keyword evidence="7" id="KW-0411">Iron-sulfur</keyword>
<keyword evidence="3" id="KW-0639">Primosome</keyword>
<dbReference type="PANTHER" id="PTHR10537">
    <property type="entry name" value="DNA PRIMASE LARGE SUBUNIT"/>
    <property type="match status" value="1"/>
</dbReference>
<keyword evidence="6" id="KW-0408">Iron</keyword>
<evidence type="ECO:0000256" key="7">
    <source>
        <dbReference type="ARBA" id="ARBA00023014"/>
    </source>
</evidence>
<dbReference type="Pfam" id="PF04104">
    <property type="entry name" value="DNA_primase_lrg"/>
    <property type="match status" value="1"/>
</dbReference>
<comment type="cofactor">
    <cofactor evidence="1">
        <name>[4Fe-4S] cluster</name>
        <dbReference type="ChEBI" id="CHEBI:49883"/>
    </cofactor>
</comment>
<keyword evidence="4" id="KW-0235">DNA replication</keyword>
<accession>A0A8D8QMJ6</accession>
<dbReference type="InterPro" id="IPR058560">
    <property type="entry name" value="DNA_primase_C"/>
</dbReference>
<evidence type="ECO:0000259" key="8">
    <source>
        <dbReference type="Pfam" id="PF04104"/>
    </source>
</evidence>
<name>A0A8D8QMJ6_9HEMI</name>
<evidence type="ECO:0000256" key="5">
    <source>
        <dbReference type="ARBA" id="ARBA00022723"/>
    </source>
</evidence>
<dbReference type="AlphaFoldDB" id="A0A8D8QMJ6"/>
<dbReference type="EMBL" id="HBUF01087025">
    <property type="protein sequence ID" value="CAG6634606.1"/>
    <property type="molecule type" value="Transcribed_RNA"/>
</dbReference>
<sequence length="499" mass="58404">MNFYLKSPYGSLYLDNLERCLKTRVSFFMHRQQNADCTSFPQLKNEVTKNFDCLVMGSSYDIVGHFMLRLLTIYSSEMKDFLIQSEIDLFKSRLDEEIVPSQFIQSCRITSRHIDNILGIWNTERSSETLGSNEENVVHRQNIIGKTNQKILYKRLKHQDLFQMYLLTLRLFCKSLRVPQVVQHFLQCCNDKCASYHITVPFQTCLNLVSKRKIHLIKGKAKIFCCNWKEALVEIFEYFFLHHILELRSNAFTNNYIQDDLRMIHLFKEIKLSYIMFRSADSFSDNEQSVKILKFDQVDKESVNFSPCIANVHKILRRIHRLKHNDRFYFSLFLKNIGMTLNESILFWKAEYSQVSCCSSVCSHSWQKNERKYIYGIRHLYGLEGSRKRYSPPDCQTIQSNMHVSNLDHSCPFLYPNDDALIQSLSPKVATDPNKMDAVLNFRQNHTPLESCRFYMSLLTEREGVPGFESPTGYYFGMKSLTLAGNEPLLRGERGGGFT</sequence>
<feature type="domain" description="DNA primase large subunit C-terminal" evidence="8">
    <location>
        <begin position="304"/>
        <end position="475"/>
    </location>
</feature>
<keyword evidence="5" id="KW-0479">Metal-binding</keyword>
<evidence type="ECO:0000313" key="9">
    <source>
        <dbReference type="EMBL" id="CAG6634606.1"/>
    </source>
</evidence>
<evidence type="ECO:0000256" key="6">
    <source>
        <dbReference type="ARBA" id="ARBA00023004"/>
    </source>
</evidence>
<keyword evidence="2" id="KW-0004">4Fe-4S</keyword>
<dbReference type="EMBL" id="HBUF01087023">
    <property type="protein sequence ID" value="CAG6634602.1"/>
    <property type="molecule type" value="Transcribed_RNA"/>
</dbReference>
<evidence type="ECO:0000256" key="2">
    <source>
        <dbReference type="ARBA" id="ARBA00022485"/>
    </source>
</evidence>
<dbReference type="GO" id="GO:0006270">
    <property type="term" value="P:DNA replication initiation"/>
    <property type="evidence" value="ECO:0007669"/>
    <property type="project" value="TreeGrafter"/>
</dbReference>
<reference evidence="9" key="1">
    <citation type="submission" date="2021-05" db="EMBL/GenBank/DDBJ databases">
        <authorList>
            <person name="Alioto T."/>
            <person name="Alioto T."/>
            <person name="Gomez Garrido J."/>
        </authorList>
    </citation>
    <scope>NUCLEOTIDE SEQUENCE</scope>
</reference>
<dbReference type="GO" id="GO:0005658">
    <property type="term" value="C:alpha DNA polymerase:primase complex"/>
    <property type="evidence" value="ECO:0007669"/>
    <property type="project" value="TreeGrafter"/>
</dbReference>
<dbReference type="GO" id="GO:0051539">
    <property type="term" value="F:4 iron, 4 sulfur cluster binding"/>
    <property type="evidence" value="ECO:0007669"/>
    <property type="project" value="UniProtKB-KW"/>
</dbReference>
<proteinExistence type="predicted"/>
<evidence type="ECO:0000256" key="4">
    <source>
        <dbReference type="ARBA" id="ARBA00022705"/>
    </source>
</evidence>